<dbReference type="AlphaFoldDB" id="A0A2T0MP99"/>
<keyword evidence="2" id="KW-1185">Reference proteome</keyword>
<organism evidence="1 2">
    <name type="scientific">Nonomuraea fuscirosea</name>
    <dbReference type="NCBI Taxonomy" id="1291556"/>
    <lineage>
        <taxon>Bacteria</taxon>
        <taxon>Bacillati</taxon>
        <taxon>Actinomycetota</taxon>
        <taxon>Actinomycetes</taxon>
        <taxon>Streptosporangiales</taxon>
        <taxon>Streptosporangiaceae</taxon>
        <taxon>Nonomuraea</taxon>
    </lineage>
</organism>
<reference evidence="1 2" key="1">
    <citation type="submission" date="2018-03" db="EMBL/GenBank/DDBJ databases">
        <title>Genomic Encyclopedia of Type Strains, Phase III (KMG-III): the genomes of soil and plant-associated and newly described type strains.</title>
        <authorList>
            <person name="Whitman W."/>
        </authorList>
    </citation>
    <scope>NUCLEOTIDE SEQUENCE [LARGE SCALE GENOMIC DNA]</scope>
    <source>
        <strain evidence="1 2">CGMCC 4.7104</strain>
    </source>
</reference>
<dbReference type="Proteomes" id="UP000238312">
    <property type="component" value="Unassembled WGS sequence"/>
</dbReference>
<name>A0A2T0MP99_9ACTN</name>
<sequence length="197" mass="21167">MSSDIISLAVRRFGITIDRDDAEPADARSGAGLHSARTFEGRTAFLKVTPASLGVEALHGARRELRFYTELAAKVPLRTPPLFDSLETEAGVALLLAHAGDRLPAREWTDRAWSELGRDLAAMHAMPGPLDESWNGPQPLLAAMAEPATQTITEFWGAVLPQLSQLLAARVELRAELAAQPAVSCTATVIPATSFMI</sequence>
<accession>A0A2T0MP99</accession>
<evidence type="ECO:0000313" key="2">
    <source>
        <dbReference type="Proteomes" id="UP000238312"/>
    </source>
</evidence>
<evidence type="ECO:0000313" key="1">
    <source>
        <dbReference type="EMBL" id="PRX59887.1"/>
    </source>
</evidence>
<dbReference type="EMBL" id="PVNG01000018">
    <property type="protein sequence ID" value="PRX59887.1"/>
    <property type="molecule type" value="Genomic_DNA"/>
</dbReference>
<dbReference type="SUPFAM" id="SSF56112">
    <property type="entry name" value="Protein kinase-like (PK-like)"/>
    <property type="match status" value="1"/>
</dbReference>
<protein>
    <recommendedName>
        <fullName evidence="3">Phosphotransferase family enzyme</fullName>
    </recommendedName>
</protein>
<comment type="caution">
    <text evidence="1">The sequence shown here is derived from an EMBL/GenBank/DDBJ whole genome shotgun (WGS) entry which is preliminary data.</text>
</comment>
<evidence type="ECO:0008006" key="3">
    <source>
        <dbReference type="Google" id="ProtNLM"/>
    </source>
</evidence>
<proteinExistence type="predicted"/>
<dbReference type="RefSeq" id="WP_106247324.1">
    <property type="nucleotide sequence ID" value="NZ_PVNG01000018.1"/>
</dbReference>
<dbReference type="InterPro" id="IPR011009">
    <property type="entry name" value="Kinase-like_dom_sf"/>
</dbReference>
<gene>
    <name evidence="1" type="ORF">B0I32_11826</name>
</gene>